<feature type="binding site" evidence="3">
    <location>
        <position position="61"/>
    </location>
    <ligand>
        <name>a divalent metal cation</name>
        <dbReference type="ChEBI" id="CHEBI:60240"/>
        <label>1</label>
    </ligand>
</feature>
<reference evidence="5" key="1">
    <citation type="submission" date="2016-11" db="EMBL/GenBank/DDBJ databases">
        <authorList>
            <person name="Varghese N."/>
            <person name="Submissions S."/>
        </authorList>
    </citation>
    <scope>NUCLEOTIDE SEQUENCE [LARGE SCALE GENOMIC DNA]</scope>
    <source>
        <strain evidence="5">DSM 10124</strain>
    </source>
</reference>
<dbReference type="GO" id="GO:0016787">
    <property type="term" value="F:hydrolase activity"/>
    <property type="evidence" value="ECO:0007669"/>
    <property type="project" value="UniProtKB-KW"/>
</dbReference>
<dbReference type="EMBL" id="FQVG01000049">
    <property type="protein sequence ID" value="SHF27322.1"/>
    <property type="molecule type" value="Genomic_DNA"/>
</dbReference>
<evidence type="ECO:0000313" key="5">
    <source>
        <dbReference type="Proteomes" id="UP000184423"/>
    </source>
</evidence>
<dbReference type="GO" id="GO:0046872">
    <property type="term" value="F:metal ion binding"/>
    <property type="evidence" value="ECO:0007669"/>
    <property type="project" value="UniProtKB-KW"/>
</dbReference>
<keyword evidence="4" id="KW-0378">Hydrolase</keyword>
<organism evidence="4 5">
    <name type="scientific">Caloramator proteoclasticus DSM 10124</name>
    <dbReference type="NCBI Taxonomy" id="1121262"/>
    <lineage>
        <taxon>Bacteria</taxon>
        <taxon>Bacillati</taxon>
        <taxon>Bacillota</taxon>
        <taxon>Clostridia</taxon>
        <taxon>Eubacteriales</taxon>
        <taxon>Clostridiaceae</taxon>
        <taxon>Caloramator</taxon>
    </lineage>
</organism>
<feature type="binding site" evidence="3">
    <location>
        <position position="62"/>
    </location>
    <ligand>
        <name>a divalent metal cation</name>
        <dbReference type="ChEBI" id="CHEBI:60240"/>
        <label>1</label>
    </ligand>
</feature>
<accession>A0A1M5ABP7</accession>
<evidence type="ECO:0000256" key="1">
    <source>
        <dbReference type="ARBA" id="ARBA00006964"/>
    </source>
</evidence>
<dbReference type="Pfam" id="PF01784">
    <property type="entry name" value="DUF34_NIF3"/>
    <property type="match status" value="1"/>
</dbReference>
<name>A0A1M5ABP7_9CLOT</name>
<dbReference type="InterPro" id="IPR036069">
    <property type="entry name" value="DUF34/NIF3_sf"/>
</dbReference>
<evidence type="ECO:0000256" key="3">
    <source>
        <dbReference type="PIRSR" id="PIRSR602678-1"/>
    </source>
</evidence>
<dbReference type="AlphaFoldDB" id="A0A1M5ABP7"/>
<dbReference type="SUPFAM" id="SSF102705">
    <property type="entry name" value="NIF3 (NGG1p interacting factor 3)-like"/>
    <property type="match status" value="1"/>
</dbReference>
<gene>
    <name evidence="4" type="ORF">SAMN02746091_02147</name>
</gene>
<keyword evidence="5" id="KW-1185">Reference proteome</keyword>
<keyword evidence="3" id="KW-0479">Metal-binding</keyword>
<protein>
    <recommendedName>
        <fullName evidence="2">GTP cyclohydrolase 1 type 2 homolog</fullName>
    </recommendedName>
</protein>
<dbReference type="Proteomes" id="UP000184423">
    <property type="component" value="Unassembled WGS sequence"/>
</dbReference>
<dbReference type="InterPro" id="IPR002678">
    <property type="entry name" value="DUF34/NIF3"/>
</dbReference>
<evidence type="ECO:0000313" key="4">
    <source>
        <dbReference type="EMBL" id="SHF27322.1"/>
    </source>
</evidence>
<comment type="similarity">
    <text evidence="1">Belongs to the GTP cyclohydrolase I type 2/NIF3 family.</text>
</comment>
<dbReference type="RefSeq" id="WP_073249619.1">
    <property type="nucleotide sequence ID" value="NZ_FQVG01000049.1"/>
</dbReference>
<sequence length="274" mass="30117">MVTTSDIMNLALNLAGIDEIPQDSGIIVEGQNIKKVLFGVDMDTPELLLAKQLGYDAVISHHPHTGFPEINFHNVLNRQIDKMVEFGVPINKAQKALKEKISTLERASHPKNFDRVQSFAKLLNIPYMNIHMPCDIITENFVQNHINNRLSSNQKATLKDVIDVLMEIPEYQKSPIKPVIRVGAPDDYAGKIAVLMAGGTNGGKNVFKAYFEAGVGTIICMHVPDDVRSAVIEQNIGNVIVAGHMPSDSIGINILINELEKMGIEVTTTSGIIR</sequence>
<proteinExistence type="inferred from homology"/>
<evidence type="ECO:0000256" key="2">
    <source>
        <dbReference type="ARBA" id="ARBA00022112"/>
    </source>
</evidence>